<dbReference type="PANTHER" id="PTHR43861">
    <property type="entry name" value="TRANS-ACONITATE 2-METHYLTRANSFERASE-RELATED"/>
    <property type="match status" value="1"/>
</dbReference>
<organism evidence="3 4">
    <name type="scientific">Deminuibacter soli</name>
    <dbReference type="NCBI Taxonomy" id="2291815"/>
    <lineage>
        <taxon>Bacteria</taxon>
        <taxon>Pseudomonadati</taxon>
        <taxon>Bacteroidota</taxon>
        <taxon>Chitinophagia</taxon>
        <taxon>Chitinophagales</taxon>
        <taxon>Chitinophagaceae</taxon>
        <taxon>Deminuibacter</taxon>
    </lineage>
</organism>
<keyword evidence="1 3" id="KW-0808">Transferase</keyword>
<reference evidence="3 4" key="1">
    <citation type="submission" date="2018-08" db="EMBL/GenBank/DDBJ databases">
        <title>Chitinophagaceae sp. K23C18032701, a novel bacterium isolated from forest soil.</title>
        <authorList>
            <person name="Wang C."/>
        </authorList>
    </citation>
    <scope>NUCLEOTIDE SEQUENCE [LARGE SCALE GENOMIC DNA]</scope>
    <source>
        <strain evidence="3 4">K23C18032701</strain>
    </source>
</reference>
<accession>A0A3E1NKF8</accession>
<evidence type="ECO:0000256" key="1">
    <source>
        <dbReference type="ARBA" id="ARBA00022679"/>
    </source>
</evidence>
<comment type="caution">
    <text evidence="3">The sequence shown here is derived from an EMBL/GenBank/DDBJ whole genome shotgun (WGS) entry which is preliminary data.</text>
</comment>
<sequence>MNLSQYRSVNKVYHAVNATVAAAFEQQYLAVRDAEHRIYTDAALARLPEVATQHPLHAEWHVRARTARWLAAYSRRTKARLILEIGCGNGWLSNQLAATGATVVGTDINLPELEQAARVFDKNNLLFVHDYFSDRFLPGEQFNMIVFAASVQYFSPLQDILDKALVKLAPGGTIHITDTHFYRSREEQLAASLRSLQYYTQLGFPGMAAQYFHHTLHDLQHYRYTLAHNPGSWFNRLPGKSHPFPWIILQPW</sequence>
<name>A0A3E1NKF8_9BACT</name>
<dbReference type="CDD" id="cd02440">
    <property type="entry name" value="AdoMet_MTases"/>
    <property type="match status" value="1"/>
</dbReference>
<evidence type="ECO:0000313" key="3">
    <source>
        <dbReference type="EMBL" id="RFM28268.1"/>
    </source>
</evidence>
<dbReference type="InterPro" id="IPR029063">
    <property type="entry name" value="SAM-dependent_MTases_sf"/>
</dbReference>
<keyword evidence="3" id="KW-0489">Methyltransferase</keyword>
<dbReference type="OrthoDB" id="9803035at2"/>
<protein>
    <submittedName>
        <fullName evidence="3">Class I SAM-dependent methyltransferase</fullName>
    </submittedName>
</protein>
<keyword evidence="4" id="KW-1185">Reference proteome</keyword>
<dbReference type="EMBL" id="QTJU01000003">
    <property type="protein sequence ID" value="RFM28268.1"/>
    <property type="molecule type" value="Genomic_DNA"/>
</dbReference>
<dbReference type="Proteomes" id="UP000261284">
    <property type="component" value="Unassembled WGS sequence"/>
</dbReference>
<dbReference type="GO" id="GO:0032259">
    <property type="term" value="P:methylation"/>
    <property type="evidence" value="ECO:0007669"/>
    <property type="project" value="UniProtKB-KW"/>
</dbReference>
<dbReference type="RefSeq" id="WP_116847514.1">
    <property type="nucleotide sequence ID" value="NZ_QTJU01000003.1"/>
</dbReference>
<dbReference type="Pfam" id="PF13649">
    <property type="entry name" value="Methyltransf_25"/>
    <property type="match status" value="1"/>
</dbReference>
<dbReference type="GO" id="GO:0008168">
    <property type="term" value="F:methyltransferase activity"/>
    <property type="evidence" value="ECO:0007669"/>
    <property type="project" value="UniProtKB-KW"/>
</dbReference>
<dbReference type="InterPro" id="IPR041698">
    <property type="entry name" value="Methyltransf_25"/>
</dbReference>
<dbReference type="AlphaFoldDB" id="A0A3E1NKF8"/>
<dbReference type="Gene3D" id="3.40.50.150">
    <property type="entry name" value="Vaccinia Virus protein VP39"/>
    <property type="match status" value="1"/>
</dbReference>
<feature type="domain" description="Methyltransferase" evidence="2">
    <location>
        <begin position="82"/>
        <end position="172"/>
    </location>
</feature>
<proteinExistence type="predicted"/>
<evidence type="ECO:0000259" key="2">
    <source>
        <dbReference type="Pfam" id="PF13649"/>
    </source>
</evidence>
<evidence type="ECO:0000313" key="4">
    <source>
        <dbReference type="Proteomes" id="UP000261284"/>
    </source>
</evidence>
<gene>
    <name evidence="3" type="ORF">DXN05_12205</name>
</gene>
<dbReference type="SUPFAM" id="SSF53335">
    <property type="entry name" value="S-adenosyl-L-methionine-dependent methyltransferases"/>
    <property type="match status" value="1"/>
</dbReference>